<protein>
    <submittedName>
        <fullName evidence="9">Undecaprenyl-phosphate glucose phosphotransferase</fullName>
        <ecNumber evidence="9">2.7.8.31</ecNumber>
    </submittedName>
</protein>
<dbReference type="InterPro" id="IPR017473">
    <property type="entry name" value="Undecaprenyl-P_gluc_Ptfrase"/>
</dbReference>
<comment type="caution">
    <text evidence="9">The sequence shown here is derived from an EMBL/GenBank/DDBJ whole genome shotgun (WGS) entry which is preliminary data.</text>
</comment>
<sequence length="467" mass="53165">MYNGLLTTIQSSFSALYRLVDVVVISGLFLIILLTKQITLDINYLVVLLLALSSFLFLSQTFELYRSWRTSTTFTMMAYSSLVWGLTCTVLITLAYFTKTGSIYSRLAIGLWFISTLIALNIWRVIFRAILFKFRRTGLNLKKVVIVGLTNAGDKLAKQIKENPELGLELLGFYDDRDPSRFSGSEDHTLLGSIDDAIALAKQNNDIDHIYIALPMKAEDRIQAILTGFSDSTATVHIIPDFFIYNLLHARWQHIGTMQTLSVFDTPFEGFSKSLKRLEDLVLTLLILPLTAIPMLVIACAVKMTSKGPIFFKQNRYGLDGQEINIYKFRSMQLVPKTEGKVIQATRFDARVTKVGAFIRRTSLDELPQLFNVLKGEMSLVGPRPHAVEHNEEYRSLIGGYMLRHKVKPGITGWAQVNGWRGETDTLDKMTKRVEYDLFYIQNWSLMFDLRILVHTLFTGFVNKNAY</sequence>
<dbReference type="GO" id="GO:0016020">
    <property type="term" value="C:membrane"/>
    <property type="evidence" value="ECO:0007669"/>
    <property type="project" value="UniProtKB-SubCell"/>
</dbReference>
<keyword evidence="3 9" id="KW-0808">Transferase</keyword>
<evidence type="ECO:0000256" key="5">
    <source>
        <dbReference type="ARBA" id="ARBA00022989"/>
    </source>
</evidence>
<dbReference type="Pfam" id="PF02397">
    <property type="entry name" value="Bac_transf"/>
    <property type="match status" value="1"/>
</dbReference>
<organism evidence="9 10">
    <name type="scientific">Thalassotalea euphylliae</name>
    <dbReference type="NCBI Taxonomy" id="1655234"/>
    <lineage>
        <taxon>Bacteria</taxon>
        <taxon>Pseudomonadati</taxon>
        <taxon>Pseudomonadota</taxon>
        <taxon>Gammaproteobacteria</taxon>
        <taxon>Alteromonadales</taxon>
        <taxon>Colwelliaceae</taxon>
        <taxon>Thalassotalea</taxon>
    </lineage>
</organism>
<dbReference type="InterPro" id="IPR017475">
    <property type="entry name" value="EPS_sugar_tfrase"/>
</dbReference>
<evidence type="ECO:0000313" key="10">
    <source>
        <dbReference type="Proteomes" id="UP000256899"/>
    </source>
</evidence>
<keyword evidence="5 7" id="KW-1133">Transmembrane helix</keyword>
<reference evidence="10" key="1">
    <citation type="submission" date="2018-08" db="EMBL/GenBank/DDBJ databases">
        <title>Thalassotalea euphylliae genome.</title>
        <authorList>
            <person name="Summers S."/>
            <person name="Rice S.A."/>
            <person name="Freckelton M.L."/>
            <person name="Nedved B.T."/>
            <person name="Hadfield M.G."/>
        </authorList>
    </citation>
    <scope>NUCLEOTIDE SEQUENCE [LARGE SCALE GENOMIC DNA]</scope>
    <source>
        <strain evidence="10">H3</strain>
    </source>
</reference>
<evidence type="ECO:0000256" key="2">
    <source>
        <dbReference type="ARBA" id="ARBA00006464"/>
    </source>
</evidence>
<dbReference type="Gene3D" id="3.40.50.720">
    <property type="entry name" value="NAD(P)-binding Rossmann-like Domain"/>
    <property type="match status" value="1"/>
</dbReference>
<evidence type="ECO:0000256" key="6">
    <source>
        <dbReference type="ARBA" id="ARBA00023136"/>
    </source>
</evidence>
<dbReference type="AlphaFoldDB" id="A0A3E0U5D4"/>
<evidence type="ECO:0000313" key="9">
    <source>
        <dbReference type="EMBL" id="REL31950.1"/>
    </source>
</evidence>
<evidence type="ECO:0000259" key="8">
    <source>
        <dbReference type="Pfam" id="PF02397"/>
    </source>
</evidence>
<keyword evidence="6 7" id="KW-0472">Membrane</keyword>
<dbReference type="PANTHER" id="PTHR30576:SF21">
    <property type="entry name" value="UDP-GLUCOSE:UNDECAPRENYL-PHOSPHATE GLUCOSE-1-PHOSPHATE TRANSFERASE"/>
    <property type="match status" value="1"/>
</dbReference>
<feature type="transmembrane region" description="Helical" evidence="7">
    <location>
        <begin position="42"/>
        <end position="65"/>
    </location>
</feature>
<feature type="transmembrane region" description="Helical" evidence="7">
    <location>
        <begin position="15"/>
        <end position="36"/>
    </location>
</feature>
<dbReference type="NCBIfam" id="TIGR03023">
    <property type="entry name" value="WcaJ_sugtrans"/>
    <property type="match status" value="1"/>
</dbReference>
<dbReference type="RefSeq" id="WP_116017170.1">
    <property type="nucleotide sequence ID" value="NZ_QUOT01000001.1"/>
</dbReference>
<dbReference type="EMBL" id="QUOT01000001">
    <property type="protein sequence ID" value="REL31950.1"/>
    <property type="molecule type" value="Genomic_DNA"/>
</dbReference>
<keyword evidence="4 7" id="KW-0812">Transmembrane</keyword>
<evidence type="ECO:0000256" key="7">
    <source>
        <dbReference type="SAM" id="Phobius"/>
    </source>
</evidence>
<feature type="transmembrane region" description="Helical" evidence="7">
    <location>
        <begin position="281"/>
        <end position="304"/>
    </location>
</feature>
<evidence type="ECO:0000256" key="1">
    <source>
        <dbReference type="ARBA" id="ARBA00004141"/>
    </source>
</evidence>
<dbReference type="SUPFAM" id="SSF51735">
    <property type="entry name" value="NAD(P)-binding Rossmann-fold domains"/>
    <property type="match status" value="1"/>
</dbReference>
<dbReference type="Proteomes" id="UP000256899">
    <property type="component" value="Unassembled WGS sequence"/>
</dbReference>
<feature type="transmembrane region" description="Helical" evidence="7">
    <location>
        <begin position="77"/>
        <end position="97"/>
    </location>
</feature>
<evidence type="ECO:0000256" key="3">
    <source>
        <dbReference type="ARBA" id="ARBA00022679"/>
    </source>
</evidence>
<dbReference type="PANTHER" id="PTHR30576">
    <property type="entry name" value="COLANIC BIOSYNTHESIS UDP-GLUCOSE LIPID CARRIER TRANSFERASE"/>
    <property type="match status" value="1"/>
</dbReference>
<feature type="transmembrane region" description="Helical" evidence="7">
    <location>
        <begin position="103"/>
        <end position="126"/>
    </location>
</feature>
<proteinExistence type="inferred from homology"/>
<dbReference type="InterPro" id="IPR036291">
    <property type="entry name" value="NAD(P)-bd_dom_sf"/>
</dbReference>
<comment type="similarity">
    <text evidence="2">Belongs to the bacterial sugar transferase family.</text>
</comment>
<dbReference type="EC" id="2.7.8.31" evidence="9"/>
<dbReference type="NCBIfam" id="TIGR03025">
    <property type="entry name" value="EPS_sugtrans"/>
    <property type="match status" value="1"/>
</dbReference>
<feature type="domain" description="Bacterial sugar transferase" evidence="8">
    <location>
        <begin position="276"/>
        <end position="459"/>
    </location>
</feature>
<evidence type="ECO:0000256" key="4">
    <source>
        <dbReference type="ARBA" id="ARBA00022692"/>
    </source>
</evidence>
<dbReference type="GO" id="GO:0009242">
    <property type="term" value="P:colanic acid biosynthetic process"/>
    <property type="evidence" value="ECO:0007669"/>
    <property type="project" value="TreeGrafter"/>
</dbReference>
<gene>
    <name evidence="9" type="ORF">DXX94_15170</name>
</gene>
<accession>A0A3E0U5D4</accession>
<name>A0A3E0U5D4_9GAMM</name>
<dbReference type="Pfam" id="PF13727">
    <property type="entry name" value="CoA_binding_3"/>
    <property type="match status" value="1"/>
</dbReference>
<comment type="subcellular location">
    <subcellularLocation>
        <location evidence="1">Membrane</location>
        <topology evidence="1">Multi-pass membrane protein</topology>
    </subcellularLocation>
</comment>
<dbReference type="InterPro" id="IPR003362">
    <property type="entry name" value="Bact_transf"/>
</dbReference>
<keyword evidence="10" id="KW-1185">Reference proteome</keyword>
<dbReference type="GO" id="GO:0089702">
    <property type="term" value="F:undecaprenyl-phosphate glucose phosphotransferase activity"/>
    <property type="evidence" value="ECO:0007669"/>
    <property type="project" value="UniProtKB-EC"/>
</dbReference>